<dbReference type="RefSeq" id="WP_304100680.1">
    <property type="nucleotide sequence ID" value="NZ_DRGY01000052.1"/>
</dbReference>
<dbReference type="AlphaFoldDB" id="A0A831VVD6"/>
<proteinExistence type="predicted"/>
<reference evidence="1" key="1">
    <citation type="journal article" date="2020" name="mSystems">
        <title>Genome- and Community-Level Interaction Insights into Carbon Utilization and Element Cycling Functions of Hydrothermarchaeota in Hydrothermal Sediment.</title>
        <authorList>
            <person name="Zhou Z."/>
            <person name="Liu Y."/>
            <person name="Xu W."/>
            <person name="Pan J."/>
            <person name="Luo Z.H."/>
            <person name="Li M."/>
        </authorList>
    </citation>
    <scope>NUCLEOTIDE SEQUENCE [LARGE SCALE GENOMIC DNA]</scope>
    <source>
        <strain evidence="1">HyVt-357</strain>
    </source>
</reference>
<accession>A0A831VVD6</accession>
<dbReference type="Proteomes" id="UP000885748">
    <property type="component" value="Unassembled WGS sequence"/>
</dbReference>
<dbReference type="EMBL" id="DRGY01000052">
    <property type="protein sequence ID" value="HEA52019.1"/>
    <property type="molecule type" value="Genomic_DNA"/>
</dbReference>
<gene>
    <name evidence="1" type="ORF">ENI00_06780</name>
</gene>
<name>A0A831VVD6_9GAMM</name>
<evidence type="ECO:0000313" key="1">
    <source>
        <dbReference type="EMBL" id="HEA52019.1"/>
    </source>
</evidence>
<organism evidence="1">
    <name type="scientific">Marinobacter antarcticus</name>
    <dbReference type="NCBI Taxonomy" id="564117"/>
    <lineage>
        <taxon>Bacteria</taxon>
        <taxon>Pseudomonadati</taxon>
        <taxon>Pseudomonadota</taxon>
        <taxon>Gammaproteobacteria</taxon>
        <taxon>Pseudomonadales</taxon>
        <taxon>Marinobacteraceae</taxon>
        <taxon>Marinobacter</taxon>
    </lineage>
</organism>
<protein>
    <submittedName>
        <fullName evidence="1">Uncharacterized protein</fullName>
    </submittedName>
</protein>
<sequence length="251" mass="27716">MQSKAISNSSEILEHDVSRWVADSASKLEASRAKFCSVNSLRFLRWASEIFETSPIVASFCALNATEEAVAAFIAAAKKHGHKKLAKQVNLHDHQSKALVSVFAQRCSRAAKQGRLAIAVSQNRDMLAFRLPDDSGYRYGPLHLSSFRIYPNIQTAGDGLIELGDMPPVEDLQAEVRRVAEARNQLLYATNTGVQTGFKSPQTSLVRETQLSLGLIWATVDMYMNPDQDRPFINAVLEGMTSLSTKCKAQK</sequence>
<comment type="caution">
    <text evidence="1">The sequence shown here is derived from an EMBL/GenBank/DDBJ whole genome shotgun (WGS) entry which is preliminary data.</text>
</comment>